<proteinExistence type="predicted"/>
<evidence type="ECO:0000313" key="2">
    <source>
        <dbReference type="Proteomes" id="UP000306409"/>
    </source>
</evidence>
<name>A0A7H1VL24_9FIRM</name>
<accession>A0A7H1VL24</accession>
<gene>
    <name evidence="1" type="ORF">EHE19_014520</name>
</gene>
<dbReference type="KEGG" id="rher:EHE19_014520"/>
<sequence length="51" mass="5350">MVEKLSLDDVLVVNVRDSNPSAYEAAVADKVSSKITDGLLEGTLSGNNEKG</sequence>
<evidence type="ECO:0000313" key="1">
    <source>
        <dbReference type="EMBL" id="QNU66086.1"/>
    </source>
</evidence>
<reference evidence="1 2" key="1">
    <citation type="submission" date="2020-09" db="EMBL/GenBank/DDBJ databases">
        <title>Characterization and genome sequencing of Ruminiclostridium sp. nov. MA18.</title>
        <authorList>
            <person name="Rettenmaier R."/>
            <person name="Kowollik M.-L."/>
            <person name="Liebl W."/>
            <person name="Zverlov V."/>
        </authorList>
    </citation>
    <scope>NUCLEOTIDE SEQUENCE [LARGE SCALE GENOMIC DNA]</scope>
    <source>
        <strain evidence="1 2">MA18</strain>
    </source>
</reference>
<keyword evidence="2" id="KW-1185">Reference proteome</keyword>
<dbReference type="RefSeq" id="WP_171003522.1">
    <property type="nucleotide sequence ID" value="NZ_CP061336.1"/>
</dbReference>
<organism evidence="1 2">
    <name type="scientific">Ruminiclostridium herbifermentans</name>
    <dbReference type="NCBI Taxonomy" id="2488810"/>
    <lineage>
        <taxon>Bacteria</taxon>
        <taxon>Bacillati</taxon>
        <taxon>Bacillota</taxon>
        <taxon>Clostridia</taxon>
        <taxon>Eubacteriales</taxon>
        <taxon>Oscillospiraceae</taxon>
        <taxon>Ruminiclostridium</taxon>
    </lineage>
</organism>
<dbReference type="AlphaFoldDB" id="A0A7H1VL24"/>
<protein>
    <submittedName>
        <fullName evidence="1">Uncharacterized protein</fullName>
    </submittedName>
</protein>
<dbReference type="Proteomes" id="UP000306409">
    <property type="component" value="Chromosome"/>
</dbReference>
<dbReference type="EMBL" id="CP061336">
    <property type="protein sequence ID" value="QNU66086.1"/>
    <property type="molecule type" value="Genomic_DNA"/>
</dbReference>